<sequence length="67" mass="7145">RPFRTTLALLQTNAQIIPLTSISGDHRQSPSDHSCKDETFPASNRITPSGVLFVSPSSIFSSGGAIM</sequence>
<keyword evidence="3" id="KW-1185">Reference proteome</keyword>
<reference evidence="3" key="1">
    <citation type="submission" date="2022-10" db="EMBL/GenBank/DDBJ databases">
        <title>Genome assembly of Pristionchus species.</title>
        <authorList>
            <person name="Yoshida K."/>
            <person name="Sommer R.J."/>
        </authorList>
    </citation>
    <scope>NUCLEOTIDE SEQUENCE [LARGE SCALE GENOMIC DNA]</scope>
    <source>
        <strain evidence="3">RS5460</strain>
    </source>
</reference>
<feature type="compositionally biased region" description="Basic and acidic residues" evidence="1">
    <location>
        <begin position="24"/>
        <end position="39"/>
    </location>
</feature>
<accession>A0AAN5D1D7</accession>
<dbReference type="Proteomes" id="UP001328107">
    <property type="component" value="Unassembled WGS sequence"/>
</dbReference>
<protein>
    <submittedName>
        <fullName evidence="2">Uncharacterized protein</fullName>
    </submittedName>
</protein>
<gene>
    <name evidence="2" type="ORF">PMAYCL1PPCAC_24791</name>
</gene>
<organism evidence="2 3">
    <name type="scientific">Pristionchus mayeri</name>
    <dbReference type="NCBI Taxonomy" id="1317129"/>
    <lineage>
        <taxon>Eukaryota</taxon>
        <taxon>Metazoa</taxon>
        <taxon>Ecdysozoa</taxon>
        <taxon>Nematoda</taxon>
        <taxon>Chromadorea</taxon>
        <taxon>Rhabditida</taxon>
        <taxon>Rhabditina</taxon>
        <taxon>Diplogasteromorpha</taxon>
        <taxon>Diplogasteroidea</taxon>
        <taxon>Neodiplogasteridae</taxon>
        <taxon>Pristionchus</taxon>
    </lineage>
</organism>
<feature type="non-terminal residue" evidence="2">
    <location>
        <position position="1"/>
    </location>
</feature>
<dbReference type="AlphaFoldDB" id="A0AAN5D1D7"/>
<name>A0AAN5D1D7_9BILA</name>
<feature type="non-terminal residue" evidence="2">
    <location>
        <position position="67"/>
    </location>
</feature>
<comment type="caution">
    <text evidence="2">The sequence shown here is derived from an EMBL/GenBank/DDBJ whole genome shotgun (WGS) entry which is preliminary data.</text>
</comment>
<feature type="region of interest" description="Disordered" evidence="1">
    <location>
        <begin position="22"/>
        <end position="42"/>
    </location>
</feature>
<dbReference type="EMBL" id="BTRK01000005">
    <property type="protein sequence ID" value="GMR54596.1"/>
    <property type="molecule type" value="Genomic_DNA"/>
</dbReference>
<evidence type="ECO:0000313" key="2">
    <source>
        <dbReference type="EMBL" id="GMR54596.1"/>
    </source>
</evidence>
<evidence type="ECO:0000256" key="1">
    <source>
        <dbReference type="SAM" id="MobiDB-lite"/>
    </source>
</evidence>
<evidence type="ECO:0000313" key="3">
    <source>
        <dbReference type="Proteomes" id="UP001328107"/>
    </source>
</evidence>
<proteinExistence type="predicted"/>